<protein>
    <recommendedName>
        <fullName evidence="14">Riboflavin biosynthesis protein</fullName>
    </recommendedName>
    <domain>
        <recommendedName>
            <fullName evidence="14">Riboflavin kinase</fullName>
            <ecNumber evidence="14">2.7.1.26</ecNumber>
        </recommendedName>
        <alternativeName>
            <fullName evidence="14">Flavokinase</fullName>
        </alternativeName>
    </domain>
    <domain>
        <recommendedName>
            <fullName evidence="14">FMN adenylyltransferase</fullName>
            <ecNumber evidence="14">2.7.7.2</ecNumber>
        </recommendedName>
        <alternativeName>
            <fullName evidence="14">FAD pyrophosphorylase</fullName>
        </alternativeName>
        <alternativeName>
            <fullName evidence="14">FAD synthase</fullName>
        </alternativeName>
    </domain>
</protein>
<dbReference type="NCBIfam" id="TIGR00083">
    <property type="entry name" value="ribF"/>
    <property type="match status" value="1"/>
</dbReference>
<evidence type="ECO:0000256" key="14">
    <source>
        <dbReference type="PIRNR" id="PIRNR004491"/>
    </source>
</evidence>
<dbReference type="CDD" id="cd02064">
    <property type="entry name" value="FAD_synthetase_N"/>
    <property type="match status" value="1"/>
</dbReference>
<keyword evidence="9 14" id="KW-0274">FAD</keyword>
<dbReference type="Proteomes" id="UP000199163">
    <property type="component" value="Unassembled WGS sequence"/>
</dbReference>
<dbReference type="RefSeq" id="WP_091270452.1">
    <property type="nucleotide sequence ID" value="NZ_FNDK01000001.1"/>
</dbReference>
<evidence type="ECO:0000256" key="10">
    <source>
        <dbReference type="ARBA" id="ARBA00022840"/>
    </source>
</evidence>
<evidence type="ECO:0000256" key="12">
    <source>
        <dbReference type="ARBA" id="ARBA00047880"/>
    </source>
</evidence>
<evidence type="ECO:0000256" key="3">
    <source>
        <dbReference type="ARBA" id="ARBA00022630"/>
    </source>
</evidence>
<evidence type="ECO:0000256" key="1">
    <source>
        <dbReference type="ARBA" id="ARBA00004726"/>
    </source>
</evidence>
<dbReference type="NCBIfam" id="TIGR00125">
    <property type="entry name" value="cyt_tran_rel"/>
    <property type="match status" value="1"/>
</dbReference>
<dbReference type="EMBL" id="FNDK01000001">
    <property type="protein sequence ID" value="SDG99370.1"/>
    <property type="molecule type" value="Genomic_DNA"/>
</dbReference>
<dbReference type="SUPFAM" id="SSF52374">
    <property type="entry name" value="Nucleotidylyl transferase"/>
    <property type="match status" value="1"/>
</dbReference>
<dbReference type="GO" id="GO:0009231">
    <property type="term" value="P:riboflavin biosynthetic process"/>
    <property type="evidence" value="ECO:0007669"/>
    <property type="project" value="InterPro"/>
</dbReference>
<dbReference type="InterPro" id="IPR015864">
    <property type="entry name" value="FAD_synthase"/>
</dbReference>
<dbReference type="Pfam" id="PF06574">
    <property type="entry name" value="FAD_syn"/>
    <property type="match status" value="1"/>
</dbReference>
<evidence type="ECO:0000259" key="15">
    <source>
        <dbReference type="SMART" id="SM00904"/>
    </source>
</evidence>
<evidence type="ECO:0000256" key="4">
    <source>
        <dbReference type="ARBA" id="ARBA00022643"/>
    </source>
</evidence>
<dbReference type="STRING" id="568899.SAMN05192534_101256"/>
<dbReference type="UniPathway" id="UPA00277">
    <property type="reaction ID" value="UER00407"/>
</dbReference>
<dbReference type="PANTHER" id="PTHR22749:SF6">
    <property type="entry name" value="RIBOFLAVIN KINASE"/>
    <property type="match status" value="1"/>
</dbReference>
<dbReference type="InterPro" id="IPR014729">
    <property type="entry name" value="Rossmann-like_a/b/a_fold"/>
</dbReference>
<evidence type="ECO:0000256" key="5">
    <source>
        <dbReference type="ARBA" id="ARBA00022679"/>
    </source>
</evidence>
<evidence type="ECO:0000256" key="7">
    <source>
        <dbReference type="ARBA" id="ARBA00022741"/>
    </source>
</evidence>
<dbReference type="SUPFAM" id="SSF82114">
    <property type="entry name" value="Riboflavin kinase-like"/>
    <property type="match status" value="1"/>
</dbReference>
<sequence length="319" mass="36176">METIYLYHEQQAQNTTYPEMVLALGYFDGVHRGHQKVIQTARDIAEKQGKALGVMTFHPHPKAVLSPAISENDMRYITPLPEKEEQLKQEKADYLFIVHFDKTFASLYPQEFVDQYIIGLHAVHVVAGFDFSYGKLGRGTMETLPFHSRNTFEQTTVGKVTDHDQKISSTRVKHHIQMGEIQTVNRLLGRLYRVKGMIVKGEQRGRTIGFPTANVKMTDSYLLPAVGVYAVQIHIAGTWYNGVCNVGYKPTFHDDKTAEPVIEVHIFDFAGNVYGEKVTVVWHDYIRGEKKFASADELVKQIELDKQTAARILSSAESK</sequence>
<reference evidence="16 17" key="1">
    <citation type="submission" date="2016-10" db="EMBL/GenBank/DDBJ databases">
        <authorList>
            <person name="de Groot N.N."/>
        </authorList>
    </citation>
    <scope>NUCLEOTIDE SEQUENCE [LARGE SCALE GENOMIC DNA]</scope>
    <source>
        <strain evidence="16 17">DSM 21632</strain>
    </source>
</reference>
<organism evidence="16 17">
    <name type="scientific">Alteribacillus persepolensis</name>
    <dbReference type="NCBI Taxonomy" id="568899"/>
    <lineage>
        <taxon>Bacteria</taxon>
        <taxon>Bacillati</taxon>
        <taxon>Bacillota</taxon>
        <taxon>Bacilli</taxon>
        <taxon>Bacillales</taxon>
        <taxon>Bacillaceae</taxon>
        <taxon>Alteribacillus</taxon>
    </lineage>
</organism>
<gene>
    <name evidence="16" type="ORF">SAMN05192534_101256</name>
</gene>
<dbReference type="PIRSF" id="PIRSF004491">
    <property type="entry name" value="FAD_Synth"/>
    <property type="match status" value="1"/>
</dbReference>
<evidence type="ECO:0000256" key="2">
    <source>
        <dbReference type="ARBA" id="ARBA00005201"/>
    </source>
</evidence>
<dbReference type="InterPro" id="IPR002606">
    <property type="entry name" value="Riboflavin_kinase_bac"/>
</dbReference>
<dbReference type="InterPro" id="IPR015865">
    <property type="entry name" value="Riboflavin_kinase_bac/euk"/>
</dbReference>
<keyword evidence="10 14" id="KW-0067">ATP-binding</keyword>
<feature type="domain" description="Riboflavin kinase" evidence="15">
    <location>
        <begin position="187"/>
        <end position="314"/>
    </location>
</feature>
<keyword evidence="11" id="KW-0511">Multifunctional enzyme</keyword>
<dbReference type="Gene3D" id="2.40.30.30">
    <property type="entry name" value="Riboflavin kinase-like"/>
    <property type="match status" value="1"/>
</dbReference>
<dbReference type="PANTHER" id="PTHR22749">
    <property type="entry name" value="RIBOFLAVIN KINASE/FMN ADENYLYLTRANSFERASE"/>
    <property type="match status" value="1"/>
</dbReference>
<dbReference type="FunFam" id="2.40.30.30:FF:000004">
    <property type="entry name" value="Riboflavin biosynthesis protein"/>
    <property type="match status" value="1"/>
</dbReference>
<keyword evidence="5 14" id="KW-0808">Transferase</keyword>
<evidence type="ECO:0000313" key="17">
    <source>
        <dbReference type="Proteomes" id="UP000199163"/>
    </source>
</evidence>
<dbReference type="EC" id="2.7.7.2" evidence="14"/>
<dbReference type="Gene3D" id="3.40.50.620">
    <property type="entry name" value="HUPs"/>
    <property type="match status" value="1"/>
</dbReference>
<dbReference type="GO" id="GO:0006747">
    <property type="term" value="P:FAD biosynthetic process"/>
    <property type="evidence" value="ECO:0007669"/>
    <property type="project" value="UniProtKB-UniRule"/>
</dbReference>
<dbReference type="SMART" id="SM00904">
    <property type="entry name" value="Flavokinase"/>
    <property type="match status" value="1"/>
</dbReference>
<dbReference type="UniPathway" id="UPA00276">
    <property type="reaction ID" value="UER00406"/>
</dbReference>
<keyword evidence="4 14" id="KW-0288">FMN</keyword>
<keyword evidence="7 14" id="KW-0547">Nucleotide-binding</keyword>
<evidence type="ECO:0000256" key="9">
    <source>
        <dbReference type="ARBA" id="ARBA00022827"/>
    </source>
</evidence>
<comment type="pathway">
    <text evidence="2 14">Cofactor biosynthesis; FMN biosynthesis; FMN from riboflavin (ATP route): step 1/1.</text>
</comment>
<keyword evidence="8 14" id="KW-0418">Kinase</keyword>
<dbReference type="EC" id="2.7.1.26" evidence="14"/>
<evidence type="ECO:0000256" key="8">
    <source>
        <dbReference type="ARBA" id="ARBA00022777"/>
    </source>
</evidence>
<dbReference type="GO" id="GO:0008531">
    <property type="term" value="F:riboflavin kinase activity"/>
    <property type="evidence" value="ECO:0007669"/>
    <property type="project" value="UniProtKB-UniRule"/>
</dbReference>
<comment type="similarity">
    <text evidence="14">Belongs to the ribF family.</text>
</comment>
<dbReference type="InterPro" id="IPR023468">
    <property type="entry name" value="Riboflavin_kinase"/>
</dbReference>
<dbReference type="OrthoDB" id="9803667at2"/>
<proteinExistence type="inferred from homology"/>
<keyword evidence="17" id="KW-1185">Reference proteome</keyword>
<evidence type="ECO:0000256" key="6">
    <source>
        <dbReference type="ARBA" id="ARBA00022695"/>
    </source>
</evidence>
<evidence type="ECO:0000313" key="16">
    <source>
        <dbReference type="EMBL" id="SDG99370.1"/>
    </source>
</evidence>
<keyword evidence="6 14" id="KW-0548">Nucleotidyltransferase</keyword>
<dbReference type="AlphaFoldDB" id="A0A1G7YU18"/>
<comment type="pathway">
    <text evidence="1 14">Cofactor biosynthesis; FAD biosynthesis; FAD from FMN: step 1/1.</text>
</comment>
<dbReference type="GO" id="GO:0003919">
    <property type="term" value="F:FMN adenylyltransferase activity"/>
    <property type="evidence" value="ECO:0007669"/>
    <property type="project" value="UniProtKB-UniRule"/>
</dbReference>
<comment type="catalytic activity">
    <reaction evidence="12 14">
        <text>riboflavin + ATP = FMN + ADP + H(+)</text>
        <dbReference type="Rhea" id="RHEA:14357"/>
        <dbReference type="ChEBI" id="CHEBI:15378"/>
        <dbReference type="ChEBI" id="CHEBI:30616"/>
        <dbReference type="ChEBI" id="CHEBI:57986"/>
        <dbReference type="ChEBI" id="CHEBI:58210"/>
        <dbReference type="ChEBI" id="CHEBI:456216"/>
        <dbReference type="EC" id="2.7.1.26"/>
    </reaction>
</comment>
<evidence type="ECO:0000256" key="13">
    <source>
        <dbReference type="ARBA" id="ARBA00049494"/>
    </source>
</evidence>
<dbReference type="InterPro" id="IPR023465">
    <property type="entry name" value="Riboflavin_kinase_dom_sf"/>
</dbReference>
<dbReference type="NCBIfam" id="NF004162">
    <property type="entry name" value="PRK05627.1-5"/>
    <property type="match status" value="1"/>
</dbReference>
<dbReference type="Pfam" id="PF01687">
    <property type="entry name" value="Flavokinase"/>
    <property type="match status" value="1"/>
</dbReference>
<dbReference type="FunFam" id="3.40.50.620:FF:000021">
    <property type="entry name" value="Riboflavin biosynthesis protein"/>
    <property type="match status" value="1"/>
</dbReference>
<accession>A0A1G7YU18</accession>
<dbReference type="GO" id="GO:0005524">
    <property type="term" value="F:ATP binding"/>
    <property type="evidence" value="ECO:0007669"/>
    <property type="project" value="UniProtKB-UniRule"/>
</dbReference>
<evidence type="ECO:0000256" key="11">
    <source>
        <dbReference type="ARBA" id="ARBA00023268"/>
    </source>
</evidence>
<dbReference type="InterPro" id="IPR004821">
    <property type="entry name" value="Cyt_trans-like"/>
</dbReference>
<comment type="catalytic activity">
    <reaction evidence="13 14">
        <text>FMN + ATP + H(+) = FAD + diphosphate</text>
        <dbReference type="Rhea" id="RHEA:17237"/>
        <dbReference type="ChEBI" id="CHEBI:15378"/>
        <dbReference type="ChEBI" id="CHEBI:30616"/>
        <dbReference type="ChEBI" id="CHEBI:33019"/>
        <dbReference type="ChEBI" id="CHEBI:57692"/>
        <dbReference type="ChEBI" id="CHEBI:58210"/>
        <dbReference type="EC" id="2.7.7.2"/>
    </reaction>
</comment>
<dbReference type="GO" id="GO:0009398">
    <property type="term" value="P:FMN biosynthetic process"/>
    <property type="evidence" value="ECO:0007669"/>
    <property type="project" value="UniProtKB-UniRule"/>
</dbReference>
<name>A0A1G7YU18_9BACI</name>
<keyword evidence="3 14" id="KW-0285">Flavoprotein</keyword>